<evidence type="ECO:0000256" key="1">
    <source>
        <dbReference type="SAM" id="MobiDB-lite"/>
    </source>
</evidence>
<dbReference type="AlphaFoldDB" id="A0A6C0EMW9"/>
<reference evidence="3" key="1">
    <citation type="journal article" date="2020" name="Nature">
        <title>Giant virus diversity and host interactions through global metagenomics.</title>
        <authorList>
            <person name="Schulz F."/>
            <person name="Roux S."/>
            <person name="Paez-Espino D."/>
            <person name="Jungbluth S."/>
            <person name="Walsh D.A."/>
            <person name="Denef V.J."/>
            <person name="McMahon K.D."/>
            <person name="Konstantinidis K.T."/>
            <person name="Eloe-Fadrosh E.A."/>
            <person name="Kyrpides N.C."/>
            <person name="Woyke T."/>
        </authorList>
    </citation>
    <scope>NUCLEOTIDE SEQUENCE</scope>
    <source>
        <strain evidence="3">GVMAG-M-3300009068-24</strain>
    </source>
</reference>
<dbReference type="EMBL" id="MN738882">
    <property type="protein sequence ID" value="QHT29813.1"/>
    <property type="molecule type" value="Genomic_DNA"/>
</dbReference>
<feature type="compositionally biased region" description="Low complexity" evidence="1">
    <location>
        <begin position="72"/>
        <end position="89"/>
    </location>
</feature>
<feature type="transmembrane region" description="Helical" evidence="2">
    <location>
        <begin position="272"/>
        <end position="296"/>
    </location>
</feature>
<keyword evidence="2" id="KW-1133">Transmembrane helix</keyword>
<feature type="compositionally biased region" description="Gly residues" evidence="1">
    <location>
        <begin position="108"/>
        <end position="118"/>
    </location>
</feature>
<evidence type="ECO:0000256" key="2">
    <source>
        <dbReference type="SAM" id="Phobius"/>
    </source>
</evidence>
<evidence type="ECO:0000313" key="3">
    <source>
        <dbReference type="EMBL" id="QHT29813.1"/>
    </source>
</evidence>
<name>A0A6C0EMW9_9ZZZZ</name>
<proteinExistence type="predicted"/>
<accession>A0A6C0EMW9</accession>
<protein>
    <submittedName>
        <fullName evidence="3">Uncharacterized protein</fullName>
    </submittedName>
</protein>
<keyword evidence="2" id="KW-0812">Transmembrane</keyword>
<feature type="transmembrane region" description="Helical" evidence="2">
    <location>
        <begin position="210"/>
        <end position="234"/>
    </location>
</feature>
<feature type="compositionally biased region" description="Polar residues" evidence="1">
    <location>
        <begin position="53"/>
        <end position="70"/>
    </location>
</feature>
<feature type="region of interest" description="Disordered" evidence="1">
    <location>
        <begin position="53"/>
        <end position="129"/>
    </location>
</feature>
<keyword evidence="2" id="KW-0472">Membrane</keyword>
<sequence length="298" mass="33109">MANMTRLSDLPMGPTDYPGLANAPDNGVPLANTIIAGGNNYMPLNIHPNPYGNSVPSVDSMPFPTSQMRPGQSVQLQQQQQQHQPQQQQTHFANSTPLDALSRPDQGTGQGQGKGTGQGQEPSGSTSILPEMLPSEIQRLPSRDIPLDTTRHSQDEAVQANYIPPPPRKRVKDYIQEYDATESDKIQQHEREKQNQEWYETMFRTYQHPLLIALLYFIFQMQFISQAMFTYLGLPNLTGHGETRLGLTNNLTGHGETRLGKWSWLYQPDGQLSAYGIAVKSALFTAVYVGLTAVLAMV</sequence>
<organism evidence="3">
    <name type="scientific">viral metagenome</name>
    <dbReference type="NCBI Taxonomy" id="1070528"/>
    <lineage>
        <taxon>unclassified sequences</taxon>
        <taxon>metagenomes</taxon>
        <taxon>organismal metagenomes</taxon>
    </lineage>
</organism>